<evidence type="ECO:0000313" key="1">
    <source>
        <dbReference type="EMBL" id="MDR6457415.1"/>
    </source>
</evidence>
<dbReference type="Proteomes" id="UP001184833">
    <property type="component" value="Unassembled WGS sequence"/>
</dbReference>
<accession>A0ACC6J316</accession>
<organism evidence="1 2">
    <name type="scientific">Chryseobacterium vietnamense</name>
    <dbReference type="NCBI Taxonomy" id="866785"/>
    <lineage>
        <taxon>Bacteria</taxon>
        <taxon>Pseudomonadati</taxon>
        <taxon>Bacteroidota</taxon>
        <taxon>Flavobacteriia</taxon>
        <taxon>Flavobacteriales</taxon>
        <taxon>Weeksellaceae</taxon>
        <taxon>Chryseobacterium group</taxon>
        <taxon>Chryseobacterium</taxon>
    </lineage>
</organism>
<dbReference type="EMBL" id="JAVDQX010000001">
    <property type="protein sequence ID" value="MDR6457415.1"/>
    <property type="molecule type" value="Genomic_DNA"/>
</dbReference>
<proteinExistence type="predicted"/>
<reference evidence="1" key="1">
    <citation type="submission" date="2023-07" db="EMBL/GenBank/DDBJ databases">
        <title>Sorghum-associated microbial communities from plants grown in Nebraska, USA.</title>
        <authorList>
            <person name="Schachtman D."/>
        </authorList>
    </citation>
    <scope>NUCLEOTIDE SEQUENCE</scope>
    <source>
        <strain evidence="1">DS2329</strain>
    </source>
</reference>
<evidence type="ECO:0000313" key="2">
    <source>
        <dbReference type="Proteomes" id="UP001184833"/>
    </source>
</evidence>
<name>A0ACC6J316_9FLAO</name>
<gene>
    <name evidence="1" type="ORF">J2786_000508</name>
</gene>
<keyword evidence="2" id="KW-1185">Reference proteome</keyword>
<protein>
    <submittedName>
        <fullName evidence="1">Uncharacterized protein</fullName>
    </submittedName>
</protein>
<sequence length="155" mass="18049">MNKENLHDQSNENAAYVKKGTSNKPNGQSQELADSTIAVTDDEYLKHAMAAEMPKETQPIKSQSFVSGNRRSKSSGLTEKEYFEIFFKIPKQNASKGRTVYIRPEFHQKFLKLIAGLEIDRLTMYAYLDNIIDYHFIHFEELIHKIYQDRNKPLF</sequence>
<comment type="caution">
    <text evidence="1">The sequence shown here is derived from an EMBL/GenBank/DDBJ whole genome shotgun (WGS) entry which is preliminary data.</text>
</comment>